<dbReference type="Pfam" id="PF13424">
    <property type="entry name" value="TPR_12"/>
    <property type="match status" value="1"/>
</dbReference>
<protein>
    <submittedName>
        <fullName evidence="7">Uncharacterized protein</fullName>
    </submittedName>
</protein>
<dbReference type="SMART" id="SM00028">
    <property type="entry name" value="TPR"/>
    <property type="match status" value="4"/>
</dbReference>
<keyword evidence="3" id="KW-0677">Repeat</keyword>
<dbReference type="InterPro" id="IPR011990">
    <property type="entry name" value="TPR-like_helical_dom_sf"/>
</dbReference>
<evidence type="ECO:0000256" key="6">
    <source>
        <dbReference type="PROSITE-ProRule" id="PRU00339"/>
    </source>
</evidence>
<gene>
    <name evidence="7" type="ORF">CUN48_14935</name>
</gene>
<accession>A0A2M8Q8T7</accession>
<organism evidence="7 8">
    <name type="scientific">Candidatus Thermofonsia Clade 3 bacterium</name>
    <dbReference type="NCBI Taxonomy" id="2364212"/>
    <lineage>
        <taxon>Bacteria</taxon>
        <taxon>Bacillati</taxon>
        <taxon>Chloroflexota</taxon>
        <taxon>Candidatus Thermofontia</taxon>
        <taxon>Candidatus Thermofonsia Clade 3</taxon>
    </lineage>
</organism>
<dbReference type="AlphaFoldDB" id="A0A2M8Q8T7"/>
<feature type="non-terminal residue" evidence="7">
    <location>
        <position position="259"/>
    </location>
</feature>
<dbReference type="EMBL" id="PGTN01000374">
    <property type="protein sequence ID" value="PJF46215.1"/>
    <property type="molecule type" value="Genomic_DNA"/>
</dbReference>
<evidence type="ECO:0000256" key="3">
    <source>
        <dbReference type="ARBA" id="ARBA00022737"/>
    </source>
</evidence>
<dbReference type="PROSITE" id="PS50005">
    <property type="entry name" value="TPR"/>
    <property type="match status" value="1"/>
</dbReference>
<comment type="caution">
    <text evidence="7">The sequence shown here is derived from an EMBL/GenBank/DDBJ whole genome shotgun (WGS) entry which is preliminary data.</text>
</comment>
<sequence>WDACIRYASAALEVAHVLGEPRFESMTLNILAAAHAERGDYAESDRALLRSVHLARAIGYQIGEVNALNSLGLNHLDRHERRQAREYFEQALAIARRTNYRRGIGVLLANLGNLACDEEEYARSEALQCEALEIARAAEDRYFIALRLSSLGEVRRWQGDYAGALRCFVEAADLAAALGASSIEAKARADVGLLYALFGDDARCEQALNRSLWLARRAQSLGSEYRAEAALAWLAFWKEDQEGAVTTLRSVAERARNAE</sequence>
<reference evidence="7 8" key="1">
    <citation type="submission" date="2017-11" db="EMBL/GenBank/DDBJ databases">
        <title>Evolution of Phototrophy in the Chloroflexi Phylum Driven by Horizontal Gene Transfer.</title>
        <authorList>
            <person name="Ward L.M."/>
            <person name="Hemp J."/>
            <person name="Shih P.M."/>
            <person name="Mcglynn S.E."/>
            <person name="Fischer W."/>
        </authorList>
    </citation>
    <scope>NUCLEOTIDE SEQUENCE [LARGE SCALE GENOMIC DNA]</scope>
    <source>
        <strain evidence="7">JP3_7</strain>
    </source>
</reference>
<keyword evidence="4 6" id="KW-0802">TPR repeat</keyword>
<dbReference type="SUPFAM" id="SSF48452">
    <property type="entry name" value="TPR-like"/>
    <property type="match status" value="2"/>
</dbReference>
<name>A0A2M8Q8T7_9CHLR</name>
<dbReference type="Gene3D" id="1.25.40.10">
    <property type="entry name" value="Tetratricopeptide repeat domain"/>
    <property type="match status" value="2"/>
</dbReference>
<dbReference type="InterPro" id="IPR051476">
    <property type="entry name" value="Bac_ResReg_Asp_Phosphatase"/>
</dbReference>
<evidence type="ECO:0000313" key="7">
    <source>
        <dbReference type="EMBL" id="PJF46215.1"/>
    </source>
</evidence>
<dbReference type="PANTHER" id="PTHR46630:SF1">
    <property type="entry name" value="TETRATRICOPEPTIDE REPEAT PROTEIN 29"/>
    <property type="match status" value="1"/>
</dbReference>
<comment type="similarity">
    <text evidence="5">Belongs to the Rap family.</text>
</comment>
<evidence type="ECO:0000256" key="1">
    <source>
        <dbReference type="ARBA" id="ARBA00004496"/>
    </source>
</evidence>
<keyword evidence="2" id="KW-0963">Cytoplasm</keyword>
<dbReference type="PANTHER" id="PTHR46630">
    <property type="entry name" value="TETRATRICOPEPTIDE REPEAT PROTEIN 29"/>
    <property type="match status" value="1"/>
</dbReference>
<evidence type="ECO:0000256" key="4">
    <source>
        <dbReference type="ARBA" id="ARBA00022803"/>
    </source>
</evidence>
<proteinExistence type="inferred from homology"/>
<comment type="subcellular location">
    <subcellularLocation>
        <location evidence="1">Cytoplasm</location>
    </subcellularLocation>
</comment>
<evidence type="ECO:0000313" key="8">
    <source>
        <dbReference type="Proteomes" id="UP000230790"/>
    </source>
</evidence>
<evidence type="ECO:0000256" key="5">
    <source>
        <dbReference type="ARBA" id="ARBA00038253"/>
    </source>
</evidence>
<dbReference type="InterPro" id="IPR019734">
    <property type="entry name" value="TPR_rpt"/>
</dbReference>
<feature type="repeat" description="TPR" evidence="6">
    <location>
        <begin position="65"/>
        <end position="98"/>
    </location>
</feature>
<feature type="non-terminal residue" evidence="7">
    <location>
        <position position="1"/>
    </location>
</feature>
<evidence type="ECO:0000256" key="2">
    <source>
        <dbReference type="ARBA" id="ARBA00022490"/>
    </source>
</evidence>
<dbReference type="GO" id="GO:0005737">
    <property type="term" value="C:cytoplasm"/>
    <property type="evidence" value="ECO:0007669"/>
    <property type="project" value="UniProtKB-SubCell"/>
</dbReference>
<dbReference type="Proteomes" id="UP000230790">
    <property type="component" value="Unassembled WGS sequence"/>
</dbReference>